<accession>A0A956SFG3</accession>
<dbReference type="AlphaFoldDB" id="A0A956SFG3"/>
<evidence type="ECO:0000313" key="1">
    <source>
        <dbReference type="EMBL" id="MCA9758675.1"/>
    </source>
</evidence>
<comment type="caution">
    <text evidence="1">The sequence shown here is derived from an EMBL/GenBank/DDBJ whole genome shotgun (WGS) entry which is preliminary data.</text>
</comment>
<reference evidence="1" key="1">
    <citation type="submission" date="2020-04" db="EMBL/GenBank/DDBJ databases">
        <authorList>
            <person name="Zhang T."/>
        </authorList>
    </citation>
    <scope>NUCLEOTIDE SEQUENCE</scope>
    <source>
        <strain evidence="1">HKST-UBA02</strain>
    </source>
</reference>
<dbReference type="Proteomes" id="UP000739538">
    <property type="component" value="Unassembled WGS sequence"/>
</dbReference>
<sequence length="182" mass="19539">MRLTFVSVSVAACCGLGLLGMSLDGAGAARSQRAGQHDQALTSGVSSEVIVERIEPWYGPAWPDGSTGPRPRILAVLIDDAASSVRTIELSFDGEPFAYWIDGLGEPEYIRGDGVATAHLDDGDDTRIVVEYSHSSYARDWLAVGGHDLGLAFESPSFGWTTLAPDAEWAHFRVQKDATSIR</sequence>
<gene>
    <name evidence="1" type="ORF">KDA27_22975</name>
</gene>
<organism evidence="1 2">
    <name type="scientific">Eiseniibacteriota bacterium</name>
    <dbReference type="NCBI Taxonomy" id="2212470"/>
    <lineage>
        <taxon>Bacteria</taxon>
        <taxon>Candidatus Eiseniibacteriota</taxon>
    </lineage>
</organism>
<evidence type="ECO:0000313" key="2">
    <source>
        <dbReference type="Proteomes" id="UP000739538"/>
    </source>
</evidence>
<protein>
    <submittedName>
        <fullName evidence="1">Uncharacterized protein</fullName>
    </submittedName>
</protein>
<reference evidence="1" key="2">
    <citation type="journal article" date="2021" name="Microbiome">
        <title>Successional dynamics and alternative stable states in a saline activated sludge microbial community over 9 years.</title>
        <authorList>
            <person name="Wang Y."/>
            <person name="Ye J."/>
            <person name="Ju F."/>
            <person name="Liu L."/>
            <person name="Boyd J.A."/>
            <person name="Deng Y."/>
            <person name="Parks D.H."/>
            <person name="Jiang X."/>
            <person name="Yin X."/>
            <person name="Woodcroft B.J."/>
            <person name="Tyson G.W."/>
            <person name="Hugenholtz P."/>
            <person name="Polz M.F."/>
            <person name="Zhang T."/>
        </authorList>
    </citation>
    <scope>NUCLEOTIDE SEQUENCE</scope>
    <source>
        <strain evidence="1">HKST-UBA02</strain>
    </source>
</reference>
<name>A0A956SFG3_UNCEI</name>
<dbReference type="EMBL" id="JAGQHS010000198">
    <property type="protein sequence ID" value="MCA9758675.1"/>
    <property type="molecule type" value="Genomic_DNA"/>
</dbReference>
<proteinExistence type="predicted"/>